<reference evidence="17" key="3">
    <citation type="submission" date="2025-09" db="UniProtKB">
        <authorList>
            <consortium name="Ensembl"/>
        </authorList>
    </citation>
    <scope>IDENTIFICATION</scope>
</reference>
<dbReference type="PANTHER" id="PTHR11003">
    <property type="entry name" value="POTASSIUM CHANNEL, SUBFAMILY K"/>
    <property type="match status" value="1"/>
</dbReference>
<keyword evidence="11 13" id="KW-0407">Ion channel</keyword>
<dbReference type="GO" id="GO:0022841">
    <property type="term" value="F:potassium ion leak channel activity"/>
    <property type="evidence" value="ECO:0000318"/>
    <property type="project" value="GO_Central"/>
</dbReference>
<evidence type="ECO:0000256" key="8">
    <source>
        <dbReference type="ARBA" id="ARBA00022989"/>
    </source>
</evidence>
<dbReference type="PRINTS" id="PR01095">
    <property type="entry name" value="TASKCHANNEL"/>
</dbReference>
<keyword evidence="7 12" id="KW-0630">Potassium</keyword>
<evidence type="ECO:0000256" key="7">
    <source>
        <dbReference type="ARBA" id="ARBA00022958"/>
    </source>
</evidence>
<dbReference type="InParanoid" id="W5M892"/>
<dbReference type="GO" id="GO:0005886">
    <property type="term" value="C:plasma membrane"/>
    <property type="evidence" value="ECO:0000318"/>
    <property type="project" value="GO_Central"/>
</dbReference>
<evidence type="ECO:0000256" key="5">
    <source>
        <dbReference type="ARBA" id="ARBA00022692"/>
    </source>
</evidence>
<evidence type="ECO:0000256" key="14">
    <source>
        <dbReference type="SAM" id="Coils"/>
    </source>
</evidence>
<dbReference type="FunCoup" id="W5M892">
    <property type="interactions" value="19"/>
</dbReference>
<dbReference type="GO" id="GO:0071805">
    <property type="term" value="P:potassium ion transmembrane transport"/>
    <property type="evidence" value="ECO:0000318"/>
    <property type="project" value="GO_Central"/>
</dbReference>
<keyword evidence="3 12" id="KW-0813">Transport</keyword>
<keyword evidence="4 12" id="KW-0633">Potassium transport</keyword>
<dbReference type="Ensembl" id="ENSLOCT00000004608.1">
    <property type="protein sequence ID" value="ENSLOCP00000004600.1"/>
    <property type="gene ID" value="ENSLOCG00000003854.1"/>
</dbReference>
<evidence type="ECO:0000259" key="16">
    <source>
        <dbReference type="Pfam" id="PF07885"/>
    </source>
</evidence>
<feature type="transmembrane region" description="Helical" evidence="15">
    <location>
        <begin position="105"/>
        <end position="125"/>
    </location>
</feature>
<evidence type="ECO:0000256" key="12">
    <source>
        <dbReference type="PIRNR" id="PIRNR038061"/>
    </source>
</evidence>
<sequence length="377" mass="42646">MKKQNVRTLSLILCMFSYLLVGAAVFDALESESESSRKRILEQKRNEMKKKYRFSEDDYREIERVVLQAEPHRAGRQWKFAGSFYFAITVITTIGYGHAAPGTDAGKVFCMFYAVLGIPLTLVMFQSLGERMNTFVRYLLKKIKECLGMRNTDVSMENMVLVGFLSCIGTLCIGAAAFSHFEGWTFFHAYYYCFITLTTIGFGDFVALQKKEDLQEKTPYVAFSFMYILVGLTVIGAFLNLVVLRFLTMNSEDERRDAEERASVKRERDMIALSLGDSGRSRSTLFLPMQRPSKAGSRLGSFCSCICYRSQNCDSPATSQHENLGCHTNSVYYNSISYRIDGGLLSTRDNTALSSPGSTFTSHPSFTGYLRTRRKSI</sequence>
<evidence type="ECO:0000256" key="11">
    <source>
        <dbReference type="ARBA" id="ARBA00023303"/>
    </source>
</evidence>
<evidence type="ECO:0000256" key="6">
    <source>
        <dbReference type="ARBA" id="ARBA00022826"/>
    </source>
</evidence>
<dbReference type="Pfam" id="PF07885">
    <property type="entry name" value="Ion_trans_2"/>
    <property type="match status" value="2"/>
</dbReference>
<keyword evidence="14" id="KW-0175">Coiled coil</keyword>
<dbReference type="Proteomes" id="UP000018468">
    <property type="component" value="Linkage group LG18"/>
</dbReference>
<dbReference type="PIRSF" id="PIRSF038061">
    <property type="entry name" value="K_channel_subfamily_K_type"/>
    <property type="match status" value="1"/>
</dbReference>
<feature type="domain" description="Potassium channel" evidence="16">
    <location>
        <begin position="76"/>
        <end position="132"/>
    </location>
</feature>
<keyword evidence="6 12" id="KW-0631">Potassium channel</keyword>
<reference evidence="18" key="1">
    <citation type="submission" date="2011-12" db="EMBL/GenBank/DDBJ databases">
        <title>The Draft Genome of Lepisosteus oculatus.</title>
        <authorList>
            <consortium name="The Broad Institute Genome Assembly &amp; Analysis Group"/>
            <consortium name="Computational R&amp;D Group"/>
            <consortium name="and Sequencing Platform"/>
            <person name="Di Palma F."/>
            <person name="Alfoldi J."/>
            <person name="Johnson J."/>
            <person name="Berlin A."/>
            <person name="Gnerre S."/>
            <person name="Jaffe D."/>
            <person name="MacCallum I."/>
            <person name="Young S."/>
            <person name="Walker B.J."/>
            <person name="Lander E.S."/>
            <person name="Lindblad-Toh K."/>
        </authorList>
    </citation>
    <scope>NUCLEOTIDE SEQUENCE [LARGE SCALE GENOMIC DNA]</scope>
</reference>
<dbReference type="GeneTree" id="ENSGT00940000160902"/>
<dbReference type="STRING" id="7918.ENSLOCP00000004600"/>
<dbReference type="eggNOG" id="KOG4404">
    <property type="taxonomic scope" value="Eukaryota"/>
</dbReference>
<dbReference type="AlphaFoldDB" id="W5M892"/>
<dbReference type="InterPro" id="IPR003280">
    <property type="entry name" value="2pore_dom_K_chnl"/>
</dbReference>
<evidence type="ECO:0000256" key="1">
    <source>
        <dbReference type="ARBA" id="ARBA00004141"/>
    </source>
</evidence>
<dbReference type="InterPro" id="IPR003092">
    <property type="entry name" value="2pore_dom_K_chnl_TASK"/>
</dbReference>
<feature type="transmembrane region" description="Helical" evidence="15">
    <location>
        <begin position="6"/>
        <end position="29"/>
    </location>
</feature>
<dbReference type="InterPro" id="IPR013099">
    <property type="entry name" value="K_chnl_dom"/>
</dbReference>
<feature type="transmembrane region" description="Helical" evidence="15">
    <location>
        <begin position="80"/>
        <end position="99"/>
    </location>
</feature>
<evidence type="ECO:0000256" key="4">
    <source>
        <dbReference type="ARBA" id="ARBA00022538"/>
    </source>
</evidence>
<dbReference type="PRINTS" id="PR01333">
    <property type="entry name" value="2POREKCHANEL"/>
</dbReference>
<comment type="similarity">
    <text evidence="2 13">Belongs to the two pore domain potassium channel (TC 1.A.1.8) family.</text>
</comment>
<evidence type="ECO:0000256" key="15">
    <source>
        <dbReference type="SAM" id="Phobius"/>
    </source>
</evidence>
<dbReference type="SUPFAM" id="SSF81324">
    <property type="entry name" value="Voltage-gated potassium channels"/>
    <property type="match status" value="2"/>
</dbReference>
<evidence type="ECO:0000313" key="17">
    <source>
        <dbReference type="Ensembl" id="ENSLOCP00000004600.1"/>
    </source>
</evidence>
<comment type="subcellular location">
    <subcellularLocation>
        <location evidence="1">Membrane</location>
        <topology evidence="1">Multi-pass membrane protein</topology>
    </subcellularLocation>
</comment>
<evidence type="ECO:0000256" key="10">
    <source>
        <dbReference type="ARBA" id="ARBA00023136"/>
    </source>
</evidence>
<dbReference type="OMA" id="ERKRWEF"/>
<dbReference type="EMBL" id="AHAT01025271">
    <property type="status" value="NOT_ANNOTATED_CDS"/>
    <property type="molecule type" value="Genomic_DNA"/>
</dbReference>
<organism evidence="17 18">
    <name type="scientific">Lepisosteus oculatus</name>
    <name type="common">Spotted gar</name>
    <dbReference type="NCBI Taxonomy" id="7918"/>
    <lineage>
        <taxon>Eukaryota</taxon>
        <taxon>Metazoa</taxon>
        <taxon>Chordata</taxon>
        <taxon>Craniata</taxon>
        <taxon>Vertebrata</taxon>
        <taxon>Euteleostomi</taxon>
        <taxon>Actinopterygii</taxon>
        <taxon>Neopterygii</taxon>
        <taxon>Holostei</taxon>
        <taxon>Semionotiformes</taxon>
        <taxon>Lepisosteidae</taxon>
        <taxon>Lepisosteus</taxon>
    </lineage>
</organism>
<keyword evidence="18" id="KW-1185">Reference proteome</keyword>
<evidence type="ECO:0000313" key="18">
    <source>
        <dbReference type="Proteomes" id="UP000018468"/>
    </source>
</evidence>
<keyword evidence="8 15" id="KW-1133">Transmembrane helix</keyword>
<feature type="transmembrane region" description="Helical" evidence="15">
    <location>
        <begin position="189"/>
        <end position="208"/>
    </location>
</feature>
<evidence type="ECO:0000256" key="13">
    <source>
        <dbReference type="RuleBase" id="RU003857"/>
    </source>
</evidence>
<dbReference type="HOGENOM" id="CLU_022504_4_0_1"/>
<dbReference type="FunFam" id="1.10.287.70:FF:000057">
    <property type="entry name" value="Potassium channel subfamily K member"/>
    <property type="match status" value="1"/>
</dbReference>
<name>W5M892_LEPOC</name>
<evidence type="ECO:0000256" key="2">
    <source>
        <dbReference type="ARBA" id="ARBA00006666"/>
    </source>
</evidence>
<keyword evidence="10 12" id="KW-0472">Membrane</keyword>
<dbReference type="Bgee" id="ENSLOCG00000003854">
    <property type="expression patterns" value="Expressed in brain"/>
</dbReference>
<keyword evidence="9 12" id="KW-0406">Ion transport</keyword>
<feature type="transmembrane region" description="Helical" evidence="15">
    <location>
        <begin position="220"/>
        <end position="247"/>
    </location>
</feature>
<keyword evidence="5 13" id="KW-0812">Transmembrane</keyword>
<protein>
    <recommendedName>
        <fullName evidence="12">Potassium channel subfamily K member</fullName>
    </recommendedName>
</protein>
<evidence type="ECO:0000256" key="3">
    <source>
        <dbReference type="ARBA" id="ARBA00022448"/>
    </source>
</evidence>
<reference evidence="17" key="2">
    <citation type="submission" date="2025-08" db="UniProtKB">
        <authorList>
            <consortium name="Ensembl"/>
        </authorList>
    </citation>
    <scope>IDENTIFICATION</scope>
</reference>
<evidence type="ECO:0000256" key="9">
    <source>
        <dbReference type="ARBA" id="ARBA00023065"/>
    </source>
</evidence>
<feature type="domain" description="Potassium channel" evidence="16">
    <location>
        <begin position="168"/>
        <end position="243"/>
    </location>
</feature>
<feature type="coiled-coil region" evidence="14">
    <location>
        <begin position="38"/>
        <end position="65"/>
    </location>
</feature>
<feature type="transmembrane region" description="Helical" evidence="15">
    <location>
        <begin position="159"/>
        <end position="177"/>
    </location>
</feature>
<accession>W5M892</accession>
<proteinExistence type="inferred from homology"/>
<dbReference type="PANTHER" id="PTHR11003:SF18">
    <property type="entry name" value="POTASSIUM CHANNEL SUBFAMILY K MEMBER 15"/>
    <property type="match status" value="1"/>
</dbReference>
<dbReference type="Gene3D" id="1.10.287.70">
    <property type="match status" value="1"/>
</dbReference>